<dbReference type="InterPro" id="IPR016047">
    <property type="entry name" value="M23ase_b-sheet_dom"/>
</dbReference>
<dbReference type="EMBL" id="MWQY01000001">
    <property type="protein sequence ID" value="ORC38262.1"/>
    <property type="molecule type" value="Genomic_DNA"/>
</dbReference>
<evidence type="ECO:0000313" key="3">
    <source>
        <dbReference type="EMBL" id="ORC38262.1"/>
    </source>
</evidence>
<reference evidence="3 4" key="1">
    <citation type="submission" date="2017-03" db="EMBL/GenBank/DDBJ databases">
        <title>Draft Genome sequence of Marispirochaeta sp. strain JC444.</title>
        <authorList>
            <person name="Shivani Y."/>
            <person name="Subhash Y."/>
            <person name="Sasikala C."/>
            <person name="Ramana C."/>
        </authorList>
    </citation>
    <scope>NUCLEOTIDE SEQUENCE [LARGE SCALE GENOMIC DNA]</scope>
    <source>
        <strain evidence="3 4">JC444</strain>
    </source>
</reference>
<dbReference type="PANTHER" id="PTHR21666:SF270">
    <property type="entry name" value="MUREIN HYDROLASE ACTIVATOR ENVC"/>
    <property type="match status" value="1"/>
</dbReference>
<organism evidence="3 4">
    <name type="scientific">Marispirochaeta aestuarii</name>
    <dbReference type="NCBI Taxonomy" id="1963862"/>
    <lineage>
        <taxon>Bacteria</taxon>
        <taxon>Pseudomonadati</taxon>
        <taxon>Spirochaetota</taxon>
        <taxon>Spirochaetia</taxon>
        <taxon>Spirochaetales</taxon>
        <taxon>Spirochaetaceae</taxon>
        <taxon>Marispirochaeta</taxon>
    </lineage>
</organism>
<dbReference type="AlphaFoldDB" id="A0A1Y1S2P8"/>
<keyword evidence="1" id="KW-1133">Transmembrane helix</keyword>
<dbReference type="InterPro" id="IPR050570">
    <property type="entry name" value="Cell_wall_metabolism_enzyme"/>
</dbReference>
<dbReference type="OrthoDB" id="305469at2"/>
<evidence type="ECO:0000259" key="2">
    <source>
        <dbReference type="Pfam" id="PF01551"/>
    </source>
</evidence>
<dbReference type="Proteomes" id="UP000192343">
    <property type="component" value="Unassembled WGS sequence"/>
</dbReference>
<dbReference type="Pfam" id="PF01551">
    <property type="entry name" value="Peptidase_M23"/>
    <property type="match status" value="1"/>
</dbReference>
<keyword evidence="4" id="KW-1185">Reference proteome</keyword>
<dbReference type="PANTHER" id="PTHR21666">
    <property type="entry name" value="PEPTIDASE-RELATED"/>
    <property type="match status" value="1"/>
</dbReference>
<dbReference type="SUPFAM" id="SSF51261">
    <property type="entry name" value="Duplicated hybrid motif"/>
    <property type="match status" value="1"/>
</dbReference>
<proteinExistence type="predicted"/>
<evidence type="ECO:0000256" key="1">
    <source>
        <dbReference type="SAM" id="Phobius"/>
    </source>
</evidence>
<dbReference type="CDD" id="cd12797">
    <property type="entry name" value="M23_peptidase"/>
    <property type="match status" value="1"/>
</dbReference>
<dbReference type="STRING" id="1963862.B4O97_00460"/>
<comment type="caution">
    <text evidence="3">The sequence shown here is derived from an EMBL/GenBank/DDBJ whole genome shotgun (WGS) entry which is preliminary data.</text>
</comment>
<dbReference type="GO" id="GO:0004222">
    <property type="term" value="F:metalloendopeptidase activity"/>
    <property type="evidence" value="ECO:0007669"/>
    <property type="project" value="TreeGrafter"/>
</dbReference>
<dbReference type="RefSeq" id="WP_083047220.1">
    <property type="nucleotide sequence ID" value="NZ_MWQY01000001.1"/>
</dbReference>
<keyword evidence="1" id="KW-0812">Transmembrane</keyword>
<dbReference type="InterPro" id="IPR011055">
    <property type="entry name" value="Dup_hybrid_motif"/>
</dbReference>
<gene>
    <name evidence="3" type="ORF">B4O97_00460</name>
</gene>
<protein>
    <submittedName>
        <fullName evidence="3">Peptidase M23</fullName>
    </submittedName>
</protein>
<keyword evidence="1" id="KW-0472">Membrane</keyword>
<sequence>MSPANQYKKVENKLFLAVGTLFFRLFSAVGRSFNSIIAIGKQRFTVMFIPHSEKKIFNFKISVFAMIFFAALLSGVVTFFFYYGTHYSGISSLLKDRSINLEGTQANLELIRDEIASLKKSSRVFEASLNEALSTLGLQDRGTGQPTADGDLSSFLGMEEQQEGVMRELSDLQSMGALFLDSAKSLESISKLLSAQGDLLYDLPSIWPVEGGIGRITNPFGPAEHPFTKQWYLHKGIDIAYGYGIPIIAAANGKVVERKYEPLGFGNYLLIRHKYGFYSKYAHMGRVFVREGDSITQGQRIGTMDSTGLSTGPHLHYEVRIGSQVVDPARFLNIK</sequence>
<feature type="transmembrane region" description="Helical" evidence="1">
    <location>
        <begin position="61"/>
        <end position="83"/>
    </location>
</feature>
<accession>A0A1Y1S2P8</accession>
<feature type="transmembrane region" description="Helical" evidence="1">
    <location>
        <begin position="14"/>
        <end position="40"/>
    </location>
</feature>
<dbReference type="Gene3D" id="2.70.70.10">
    <property type="entry name" value="Glucose Permease (Domain IIA)"/>
    <property type="match status" value="1"/>
</dbReference>
<feature type="domain" description="M23ase beta-sheet core" evidence="2">
    <location>
        <begin position="233"/>
        <end position="328"/>
    </location>
</feature>
<name>A0A1Y1S2P8_9SPIO</name>
<evidence type="ECO:0000313" key="4">
    <source>
        <dbReference type="Proteomes" id="UP000192343"/>
    </source>
</evidence>